<dbReference type="PANTHER" id="PTHR43731:SF14">
    <property type="entry name" value="PRESENILIN-ASSOCIATED RHOMBOID-LIKE PROTEIN, MITOCHONDRIAL"/>
    <property type="match status" value="1"/>
</dbReference>
<evidence type="ECO:0000259" key="8">
    <source>
        <dbReference type="Pfam" id="PF01694"/>
    </source>
</evidence>
<feature type="transmembrane region" description="Helical" evidence="7">
    <location>
        <begin position="166"/>
        <end position="187"/>
    </location>
</feature>
<feature type="transmembrane region" description="Helical" evidence="7">
    <location>
        <begin position="110"/>
        <end position="128"/>
    </location>
</feature>
<evidence type="ECO:0000313" key="9">
    <source>
        <dbReference type="EMBL" id="AFK02614.1"/>
    </source>
</evidence>
<accession>A0ABM5N010</accession>
<evidence type="ECO:0000256" key="6">
    <source>
        <dbReference type="ARBA" id="ARBA00023136"/>
    </source>
</evidence>
<feature type="transmembrane region" description="Helical" evidence="7">
    <location>
        <begin position="140"/>
        <end position="160"/>
    </location>
</feature>
<name>A0ABM5N010_EMTOG</name>
<feature type="transmembrane region" description="Helical" evidence="7">
    <location>
        <begin position="27"/>
        <end position="46"/>
    </location>
</feature>
<protein>
    <submittedName>
        <fullName evidence="9">Rhomboid family protein</fullName>
    </submittedName>
</protein>
<sequence length="234" mass="27045">MKEAFAGQYSLKAKASLDLEINKMEQISANLLIVLATVGISLYAFNNYSFLENWLMHPYAVERRKEYHRFITSGFVHADYMHLFFNMYTLYSFGEFMEQVFIQRFDDPKIGSVAYVLFYVIAIVVSDLPTFVKHRKDSGYRSLGASGAVSAVIFGTILFIPTAQLAIFFIPMPAFIFAILYLAYTYYEMRRGNGYINHSAHWWGAIFGIIMMVLLYPEVLPSFISQILNWRPFN</sequence>
<dbReference type="Gene3D" id="1.20.1540.10">
    <property type="entry name" value="Rhomboid-like"/>
    <property type="match status" value="1"/>
</dbReference>
<evidence type="ECO:0000256" key="1">
    <source>
        <dbReference type="ARBA" id="ARBA00004141"/>
    </source>
</evidence>
<dbReference type="InterPro" id="IPR022764">
    <property type="entry name" value="Peptidase_S54_rhomboid_dom"/>
</dbReference>
<dbReference type="Pfam" id="PF01694">
    <property type="entry name" value="Rhomboid"/>
    <property type="match status" value="1"/>
</dbReference>
<feature type="transmembrane region" description="Helical" evidence="7">
    <location>
        <begin position="67"/>
        <end position="90"/>
    </location>
</feature>
<organism evidence="9 10">
    <name type="scientific">Emticicia oligotrophica (strain DSM 17448 / CIP 109782 / MTCC 6937 / GPTSA100-15)</name>
    <dbReference type="NCBI Taxonomy" id="929562"/>
    <lineage>
        <taxon>Bacteria</taxon>
        <taxon>Pseudomonadati</taxon>
        <taxon>Bacteroidota</taxon>
        <taxon>Cytophagia</taxon>
        <taxon>Cytophagales</taxon>
        <taxon>Leadbetterellaceae</taxon>
        <taxon>Emticicia</taxon>
    </lineage>
</organism>
<dbReference type="InterPro" id="IPR035952">
    <property type="entry name" value="Rhomboid-like_sf"/>
</dbReference>
<keyword evidence="3 7" id="KW-0812">Transmembrane</keyword>
<reference evidence="9 10" key="1">
    <citation type="submission" date="2011-07" db="EMBL/GenBank/DDBJ databases">
        <title>The complete genome of chromosome of Emticicia oligotrophica DSM 17448.</title>
        <authorList>
            <consortium name="US DOE Joint Genome Institute (JGI-PGF)"/>
            <person name="Lucas S."/>
            <person name="Han J."/>
            <person name="Lapidus A."/>
            <person name="Bruce D."/>
            <person name="Goodwin L."/>
            <person name="Pitluck S."/>
            <person name="Peters L."/>
            <person name="Kyrpides N."/>
            <person name="Mavromatis K."/>
            <person name="Ivanova N."/>
            <person name="Ovchinnikova G."/>
            <person name="Teshima H."/>
            <person name="Detter J.C."/>
            <person name="Tapia R."/>
            <person name="Han C."/>
            <person name="Land M."/>
            <person name="Hauser L."/>
            <person name="Markowitz V."/>
            <person name="Cheng J.-F."/>
            <person name="Hugenholtz P."/>
            <person name="Woyke T."/>
            <person name="Wu D."/>
            <person name="Tindall B."/>
            <person name="Pomrenke H."/>
            <person name="Brambilla E."/>
            <person name="Klenk H.-P."/>
            <person name="Eisen J.A."/>
        </authorList>
    </citation>
    <scope>NUCLEOTIDE SEQUENCE [LARGE SCALE GENOMIC DNA]</scope>
    <source>
        <strain evidence="9 10">DSM 17448</strain>
    </source>
</reference>
<keyword evidence="5 7" id="KW-1133">Transmembrane helix</keyword>
<evidence type="ECO:0000256" key="4">
    <source>
        <dbReference type="ARBA" id="ARBA00022801"/>
    </source>
</evidence>
<evidence type="ECO:0000256" key="2">
    <source>
        <dbReference type="ARBA" id="ARBA00009045"/>
    </source>
</evidence>
<evidence type="ECO:0000256" key="7">
    <source>
        <dbReference type="SAM" id="Phobius"/>
    </source>
</evidence>
<dbReference type="PANTHER" id="PTHR43731">
    <property type="entry name" value="RHOMBOID PROTEASE"/>
    <property type="match status" value="1"/>
</dbReference>
<proteinExistence type="inferred from homology"/>
<evidence type="ECO:0000256" key="5">
    <source>
        <dbReference type="ARBA" id="ARBA00022989"/>
    </source>
</evidence>
<comment type="similarity">
    <text evidence="2">Belongs to the peptidase S54 family.</text>
</comment>
<feature type="domain" description="Peptidase S54 rhomboid" evidence="8">
    <location>
        <begin position="65"/>
        <end position="216"/>
    </location>
</feature>
<dbReference type="SUPFAM" id="SSF144091">
    <property type="entry name" value="Rhomboid-like"/>
    <property type="match status" value="1"/>
</dbReference>
<comment type="subcellular location">
    <subcellularLocation>
        <location evidence="1">Membrane</location>
        <topology evidence="1">Multi-pass membrane protein</topology>
    </subcellularLocation>
</comment>
<dbReference type="InterPro" id="IPR050925">
    <property type="entry name" value="Rhomboid_protease_S54"/>
</dbReference>
<dbReference type="Proteomes" id="UP000002875">
    <property type="component" value="Chromosome"/>
</dbReference>
<keyword evidence="10" id="KW-1185">Reference proteome</keyword>
<gene>
    <name evidence="9" type="ordered locus">Emtol_1468</name>
</gene>
<dbReference type="RefSeq" id="WP_015028314.1">
    <property type="nucleotide sequence ID" value="NC_018748.1"/>
</dbReference>
<dbReference type="EMBL" id="CP002961">
    <property type="protein sequence ID" value="AFK02614.1"/>
    <property type="molecule type" value="Genomic_DNA"/>
</dbReference>
<keyword evidence="4" id="KW-0378">Hydrolase</keyword>
<keyword evidence="6 7" id="KW-0472">Membrane</keyword>
<evidence type="ECO:0000313" key="10">
    <source>
        <dbReference type="Proteomes" id="UP000002875"/>
    </source>
</evidence>
<evidence type="ECO:0000256" key="3">
    <source>
        <dbReference type="ARBA" id="ARBA00022692"/>
    </source>
</evidence>
<feature type="transmembrane region" description="Helical" evidence="7">
    <location>
        <begin position="199"/>
        <end position="216"/>
    </location>
</feature>